<evidence type="ECO:0000313" key="8">
    <source>
        <dbReference type="EMBL" id="GGD83888.1"/>
    </source>
</evidence>
<dbReference type="SUPFAM" id="SSF52540">
    <property type="entry name" value="P-loop containing nucleoside triphosphate hydrolases"/>
    <property type="match status" value="1"/>
</dbReference>
<dbReference type="Pfam" id="PF01583">
    <property type="entry name" value="APS_kinase"/>
    <property type="match status" value="1"/>
</dbReference>
<sequence length="167" mass="18718">MTGLSGAGKSTIALNVKAKLIERGHAIEVLDGDIFRKNLCPDLGFSKEHRCENVRRMGFVANLLAQNKVIVIISAINPYEEIRQELAEKYQAKTIFVECDIQTLQQRDTKGLYKRAFLPKNHPDCIHNFTGINDTFEIPKNPDLAVNTASESIDESTSKVVDFILNN</sequence>
<keyword evidence="9" id="KW-1185">Reference proteome</keyword>
<dbReference type="PANTHER" id="PTHR42700:SF1">
    <property type="entry name" value="SULFATE ADENYLYLTRANSFERASE"/>
    <property type="match status" value="1"/>
</dbReference>
<dbReference type="EC" id="2.7.1.25" evidence="2 6"/>
<dbReference type="Gene3D" id="3.40.50.300">
    <property type="entry name" value="P-loop containing nucleotide triphosphate hydrolases"/>
    <property type="match status" value="1"/>
</dbReference>
<dbReference type="InterPro" id="IPR002891">
    <property type="entry name" value="APS"/>
</dbReference>
<dbReference type="GO" id="GO:0010134">
    <property type="term" value="P:sulfate assimilation via adenylyl sulfate reduction"/>
    <property type="evidence" value="ECO:0007669"/>
    <property type="project" value="TreeGrafter"/>
</dbReference>
<dbReference type="GO" id="GO:0004020">
    <property type="term" value="F:adenylylsulfate kinase activity"/>
    <property type="evidence" value="ECO:0007669"/>
    <property type="project" value="UniProtKB-EC"/>
</dbReference>
<dbReference type="Proteomes" id="UP000609064">
    <property type="component" value="Unassembled WGS sequence"/>
</dbReference>
<keyword evidence="4 6" id="KW-0547">Nucleotide-binding</keyword>
<protein>
    <recommendedName>
        <fullName evidence="2 6">Adenylyl-sulfate kinase</fullName>
        <ecNumber evidence="2 6">2.7.1.25</ecNumber>
    </recommendedName>
</protein>
<name>A0A917DZL1_9BACT</name>
<comment type="caution">
    <text evidence="8">The sequence shown here is derived from an EMBL/GenBank/DDBJ whole genome shotgun (WGS) entry which is preliminary data.</text>
</comment>
<dbReference type="EMBL" id="BMKK01000025">
    <property type="protein sequence ID" value="GGD83888.1"/>
    <property type="molecule type" value="Genomic_DNA"/>
</dbReference>
<dbReference type="InterPro" id="IPR059117">
    <property type="entry name" value="APS_kinase_dom"/>
</dbReference>
<evidence type="ECO:0000256" key="2">
    <source>
        <dbReference type="ARBA" id="ARBA00012121"/>
    </source>
</evidence>
<evidence type="ECO:0000259" key="7">
    <source>
        <dbReference type="Pfam" id="PF01583"/>
    </source>
</evidence>
<dbReference type="InterPro" id="IPR027417">
    <property type="entry name" value="P-loop_NTPase"/>
</dbReference>
<evidence type="ECO:0000256" key="4">
    <source>
        <dbReference type="ARBA" id="ARBA00022741"/>
    </source>
</evidence>
<dbReference type="CDD" id="cd02027">
    <property type="entry name" value="APSK"/>
    <property type="match status" value="1"/>
</dbReference>
<reference evidence="8" key="1">
    <citation type="journal article" date="2014" name="Int. J. Syst. Evol. Microbiol.">
        <title>Complete genome sequence of Corynebacterium casei LMG S-19264T (=DSM 44701T), isolated from a smear-ripened cheese.</title>
        <authorList>
            <consortium name="US DOE Joint Genome Institute (JGI-PGF)"/>
            <person name="Walter F."/>
            <person name="Albersmeier A."/>
            <person name="Kalinowski J."/>
            <person name="Ruckert C."/>
        </authorList>
    </citation>
    <scope>NUCLEOTIDE SEQUENCE</scope>
    <source>
        <strain evidence="8">CGMCC 1.15958</strain>
    </source>
</reference>
<comment type="catalytic activity">
    <reaction evidence="1 6">
        <text>adenosine 5'-phosphosulfate + ATP = 3'-phosphoadenylyl sulfate + ADP + H(+)</text>
        <dbReference type="Rhea" id="RHEA:24152"/>
        <dbReference type="ChEBI" id="CHEBI:15378"/>
        <dbReference type="ChEBI" id="CHEBI:30616"/>
        <dbReference type="ChEBI" id="CHEBI:58243"/>
        <dbReference type="ChEBI" id="CHEBI:58339"/>
        <dbReference type="ChEBI" id="CHEBI:456216"/>
        <dbReference type="EC" id="2.7.1.25"/>
    </reaction>
</comment>
<dbReference type="GO" id="GO:0019379">
    <property type="term" value="P:sulfate assimilation, phosphoadenylyl sulfate reduction by phosphoadenylyl-sulfate reductase (thioredoxin)"/>
    <property type="evidence" value="ECO:0007669"/>
    <property type="project" value="TreeGrafter"/>
</dbReference>
<keyword evidence="6 8" id="KW-0418">Kinase</keyword>
<keyword evidence="5 6" id="KW-0067">ATP-binding</keyword>
<evidence type="ECO:0000313" key="9">
    <source>
        <dbReference type="Proteomes" id="UP000609064"/>
    </source>
</evidence>
<evidence type="ECO:0000256" key="1">
    <source>
        <dbReference type="ARBA" id="ARBA00001823"/>
    </source>
</evidence>
<evidence type="ECO:0000256" key="6">
    <source>
        <dbReference type="RuleBase" id="RU004347"/>
    </source>
</evidence>
<proteinExistence type="inferred from homology"/>
<accession>A0A917DZL1</accession>
<dbReference type="GO" id="GO:0005524">
    <property type="term" value="F:ATP binding"/>
    <property type="evidence" value="ECO:0007669"/>
    <property type="project" value="UniProtKB-KW"/>
</dbReference>
<dbReference type="PANTHER" id="PTHR42700">
    <property type="entry name" value="SULFATE ADENYLYLTRANSFERASE"/>
    <property type="match status" value="1"/>
</dbReference>
<comment type="pathway">
    <text evidence="6">Sulfur metabolism; hydrogen sulfide biosynthesis; sulfite from sulfate: step 2/3.</text>
</comment>
<dbReference type="AlphaFoldDB" id="A0A917DZL1"/>
<dbReference type="GO" id="GO:0005737">
    <property type="term" value="C:cytoplasm"/>
    <property type="evidence" value="ECO:0007669"/>
    <property type="project" value="TreeGrafter"/>
</dbReference>
<evidence type="ECO:0000256" key="5">
    <source>
        <dbReference type="ARBA" id="ARBA00022840"/>
    </source>
</evidence>
<comment type="function">
    <text evidence="6">Catalyzes the synthesis of activated sulfate.</text>
</comment>
<reference evidence="8" key="2">
    <citation type="submission" date="2020-09" db="EMBL/GenBank/DDBJ databases">
        <authorList>
            <person name="Sun Q."/>
            <person name="Zhou Y."/>
        </authorList>
    </citation>
    <scope>NUCLEOTIDE SEQUENCE</scope>
    <source>
        <strain evidence="8">CGMCC 1.15958</strain>
    </source>
</reference>
<dbReference type="NCBIfam" id="TIGR00455">
    <property type="entry name" value="apsK"/>
    <property type="match status" value="1"/>
</dbReference>
<feature type="domain" description="APS kinase" evidence="7">
    <location>
        <begin position="1"/>
        <end position="147"/>
    </location>
</feature>
<evidence type="ECO:0000256" key="3">
    <source>
        <dbReference type="ARBA" id="ARBA00022679"/>
    </source>
</evidence>
<gene>
    <name evidence="8" type="primary">cysC</name>
    <name evidence="8" type="ORF">GCM10011514_54870</name>
</gene>
<dbReference type="InterPro" id="IPR050512">
    <property type="entry name" value="Sulf_AdTrans/APS_kinase"/>
</dbReference>
<keyword evidence="3 6" id="KW-0808">Transferase</keyword>
<dbReference type="GO" id="GO:0004781">
    <property type="term" value="F:sulfate adenylyltransferase (ATP) activity"/>
    <property type="evidence" value="ECO:0007669"/>
    <property type="project" value="TreeGrafter"/>
</dbReference>
<comment type="similarity">
    <text evidence="6">Belongs to the APS kinase family.</text>
</comment>
<organism evidence="8 9">
    <name type="scientific">Emticicia aquatilis</name>
    <dbReference type="NCBI Taxonomy" id="1537369"/>
    <lineage>
        <taxon>Bacteria</taxon>
        <taxon>Pseudomonadati</taxon>
        <taxon>Bacteroidota</taxon>
        <taxon>Cytophagia</taxon>
        <taxon>Cytophagales</taxon>
        <taxon>Leadbetterellaceae</taxon>
        <taxon>Emticicia</taxon>
    </lineage>
</organism>